<comment type="caution">
    <text evidence="2">The sequence shown here is derived from an EMBL/GenBank/DDBJ whole genome shotgun (WGS) entry which is preliminary data.</text>
</comment>
<organism evidence="2 3">
    <name type="scientific">Tegillarca granosa</name>
    <name type="common">Malaysian cockle</name>
    <name type="synonym">Anadara granosa</name>
    <dbReference type="NCBI Taxonomy" id="220873"/>
    <lineage>
        <taxon>Eukaryota</taxon>
        <taxon>Metazoa</taxon>
        <taxon>Spiralia</taxon>
        <taxon>Lophotrochozoa</taxon>
        <taxon>Mollusca</taxon>
        <taxon>Bivalvia</taxon>
        <taxon>Autobranchia</taxon>
        <taxon>Pteriomorphia</taxon>
        <taxon>Arcoida</taxon>
        <taxon>Arcoidea</taxon>
        <taxon>Arcidae</taxon>
        <taxon>Tegillarca</taxon>
    </lineage>
</organism>
<dbReference type="InterPro" id="IPR008144">
    <property type="entry name" value="Guanylate_kin-like_dom"/>
</dbReference>
<feature type="domain" description="Guanylate kinase-like" evidence="1">
    <location>
        <begin position="1"/>
        <end position="107"/>
    </location>
</feature>
<evidence type="ECO:0000313" key="3">
    <source>
        <dbReference type="Proteomes" id="UP001217089"/>
    </source>
</evidence>
<evidence type="ECO:0000313" key="2">
    <source>
        <dbReference type="EMBL" id="KAJ8318864.1"/>
    </source>
</evidence>
<dbReference type="InterPro" id="IPR053004">
    <property type="entry name" value="MAGUK_Signaling_Regulators"/>
</dbReference>
<protein>
    <recommendedName>
        <fullName evidence="1">Guanylate kinase-like domain-containing protein</fullName>
    </recommendedName>
</protein>
<keyword evidence="3" id="KW-1185">Reference proteome</keyword>
<dbReference type="EMBL" id="JARBDR010000214">
    <property type="protein sequence ID" value="KAJ8318864.1"/>
    <property type="molecule type" value="Genomic_DNA"/>
</dbReference>
<dbReference type="PANTHER" id="PTHR46360">
    <property type="entry name" value="DISKS LARGE HOMOLOG 5"/>
    <property type="match status" value="1"/>
</dbReference>
<dbReference type="SUPFAM" id="SSF52540">
    <property type="entry name" value="P-loop containing nucleoside triphosphate hydrolases"/>
    <property type="match status" value="1"/>
</dbReference>
<evidence type="ECO:0000259" key="1">
    <source>
        <dbReference type="PROSITE" id="PS50052"/>
    </source>
</evidence>
<dbReference type="Gene3D" id="3.40.50.300">
    <property type="entry name" value="P-loop containing nucleotide triphosphate hydrolases"/>
    <property type="match status" value="1"/>
</dbReference>
<dbReference type="Proteomes" id="UP001217089">
    <property type="component" value="Unassembled WGS sequence"/>
</dbReference>
<gene>
    <name evidence="2" type="ORF">KUTeg_003955</name>
</gene>
<proteinExistence type="predicted"/>
<name>A0ABQ9FNL1_TEGGR</name>
<reference evidence="2 3" key="1">
    <citation type="submission" date="2022-12" db="EMBL/GenBank/DDBJ databases">
        <title>Chromosome-level genome of Tegillarca granosa.</title>
        <authorList>
            <person name="Kim J."/>
        </authorList>
    </citation>
    <scope>NUCLEOTIDE SEQUENCE [LARGE SCALE GENOMIC DNA]</scope>
    <source>
        <strain evidence="2">Teg-2019</strain>
        <tissue evidence="2">Adductor muscle</tissue>
    </source>
</reference>
<dbReference type="InterPro" id="IPR027417">
    <property type="entry name" value="P-loop_NTPase"/>
</dbReference>
<dbReference type="PROSITE" id="PS50052">
    <property type="entry name" value="GUANYLATE_KINASE_2"/>
    <property type="match status" value="1"/>
</dbReference>
<accession>A0ABQ9FNL1</accession>
<dbReference type="PANTHER" id="PTHR46360:SF1">
    <property type="entry name" value="DISKS LARGE HOMOLOG 5"/>
    <property type="match status" value="1"/>
</dbReference>
<sequence>MYGIHCLLNVGPSAIERLHRLQIYPIVIFARHKSPKQIREIRDPQFLPDKMSNKTATQQFEKFQRIEQDYCHQFSGRKFSRNASTDKDSDRCRTTESYMGSLIDGVNVTCDGIYFHPYHRINEQEMECNTWNLHFHIHSTLPHMHYGVTPVFKEMWIVVKFYLGTNLKISDETYTLINVFP</sequence>